<name>A0A7X0PKS2_9BURK</name>
<protein>
    <recommendedName>
        <fullName evidence="1">DUF7832 domain-containing protein</fullName>
    </recommendedName>
</protein>
<comment type="caution">
    <text evidence="2">The sequence shown here is derived from an EMBL/GenBank/DDBJ whole genome shotgun (WGS) entry which is preliminary data.</text>
</comment>
<feature type="domain" description="DUF7832" evidence="1">
    <location>
        <begin position="3"/>
        <end position="101"/>
    </location>
</feature>
<dbReference type="AlphaFoldDB" id="A0A7X0PKS2"/>
<accession>A0A7X0PKS2</accession>
<gene>
    <name evidence="2" type="ORF">HNP48_006506</name>
</gene>
<dbReference type="Pfam" id="PF25191">
    <property type="entry name" value="DUF7832"/>
    <property type="match status" value="1"/>
</dbReference>
<dbReference type="RefSeq" id="WP_184865152.1">
    <property type="nucleotide sequence ID" value="NZ_JACHLK010000023.1"/>
</dbReference>
<evidence type="ECO:0000313" key="2">
    <source>
        <dbReference type="EMBL" id="MBB6563780.1"/>
    </source>
</evidence>
<keyword evidence="3" id="KW-1185">Reference proteome</keyword>
<dbReference type="Proteomes" id="UP000575083">
    <property type="component" value="Unassembled WGS sequence"/>
</dbReference>
<proteinExistence type="predicted"/>
<dbReference type="EMBL" id="JACHLK010000023">
    <property type="protein sequence ID" value="MBB6563780.1"/>
    <property type="molecule type" value="Genomic_DNA"/>
</dbReference>
<evidence type="ECO:0000313" key="3">
    <source>
        <dbReference type="Proteomes" id="UP000575083"/>
    </source>
</evidence>
<reference evidence="2 3" key="1">
    <citation type="submission" date="2020-08" db="EMBL/GenBank/DDBJ databases">
        <title>Functional genomics of gut bacteria from endangered species of beetles.</title>
        <authorList>
            <person name="Carlos-Shanley C."/>
        </authorList>
    </citation>
    <scope>NUCLEOTIDE SEQUENCE [LARGE SCALE GENOMIC DNA]</scope>
    <source>
        <strain evidence="2 3">S00198</strain>
    </source>
</reference>
<dbReference type="InterPro" id="IPR057154">
    <property type="entry name" value="DUF7832"/>
</dbReference>
<sequence>MIFDSADYYFIDFQTDLPKEAAGTRIGMYLAWLTLRGLGGEGVNDCLDDLRARRMSCADFLFDACDGKFTADDVNDEGRAFTEHYYATQFNDDFDKVFAVQFSRTGHALDDSCSIPCHWHNYDRLALVLNRRLQEWRAQRDQIQWPVLPALDSVYATVLRALQPFMQAKSFVHDPVNEPEMAEPPSPERIGHLYCSAFPGGNHWLLLVVKSTPQGAITLALTLASRVDTVAERVRDHGLPDYFNDTPESHLPYTALLRLWQWLRGDPELLIEQDDEGNTALVLRGPQGLARTVLLLAQRCETVLGPLLDQLATVQGLDAVRCTRPLSESILYTDPYNRLPLSTAEAANNPRILELCDELEALCSDPQAPGGRFFYPNLMAHINLVRERNTRA</sequence>
<evidence type="ECO:0000259" key="1">
    <source>
        <dbReference type="Pfam" id="PF25191"/>
    </source>
</evidence>
<organism evidence="2 3">
    <name type="scientific">Acidovorax soli</name>
    <dbReference type="NCBI Taxonomy" id="592050"/>
    <lineage>
        <taxon>Bacteria</taxon>
        <taxon>Pseudomonadati</taxon>
        <taxon>Pseudomonadota</taxon>
        <taxon>Betaproteobacteria</taxon>
        <taxon>Burkholderiales</taxon>
        <taxon>Comamonadaceae</taxon>
        <taxon>Acidovorax</taxon>
    </lineage>
</organism>